<organism evidence="24 25">
    <name type="scientific">Vibrio lentus</name>
    <dbReference type="NCBI Taxonomy" id="136468"/>
    <lineage>
        <taxon>Bacteria</taxon>
        <taxon>Pseudomonadati</taxon>
        <taxon>Pseudomonadota</taxon>
        <taxon>Gammaproteobacteria</taxon>
        <taxon>Vibrionales</taxon>
        <taxon>Vibrionaceae</taxon>
        <taxon>Vibrio</taxon>
    </lineage>
</organism>
<dbReference type="SMART" id="SM00388">
    <property type="entry name" value="HisKA"/>
    <property type="match status" value="1"/>
</dbReference>
<dbReference type="SUPFAM" id="SSF47384">
    <property type="entry name" value="Homodimeric domain of signal transducing histidine kinase"/>
    <property type="match status" value="1"/>
</dbReference>
<evidence type="ECO:0000256" key="8">
    <source>
        <dbReference type="ARBA" id="ARBA00022692"/>
    </source>
</evidence>
<evidence type="ECO:0000256" key="5">
    <source>
        <dbReference type="ARBA" id="ARBA00022519"/>
    </source>
</evidence>
<evidence type="ECO:0000256" key="18">
    <source>
        <dbReference type="ARBA" id="ARBA00073290"/>
    </source>
</evidence>
<feature type="transmembrane region" description="Helical" evidence="21">
    <location>
        <begin position="283"/>
        <end position="301"/>
    </location>
</feature>
<dbReference type="PRINTS" id="PR00344">
    <property type="entry name" value="BCTRLSENSOR"/>
</dbReference>
<feature type="transmembrane region" description="Helical" evidence="21">
    <location>
        <begin position="121"/>
        <end position="140"/>
    </location>
</feature>
<dbReference type="EMBL" id="MCZK01000168">
    <property type="protein sequence ID" value="PMM63741.1"/>
    <property type="molecule type" value="Genomic_DNA"/>
</dbReference>
<feature type="compositionally biased region" description="Basic and acidic residues" evidence="20">
    <location>
        <begin position="698"/>
        <end position="717"/>
    </location>
</feature>
<dbReference type="Gene3D" id="3.40.50.2300">
    <property type="match status" value="1"/>
</dbReference>
<dbReference type="CDD" id="cd00082">
    <property type="entry name" value="HisKA"/>
    <property type="match status" value="1"/>
</dbReference>
<accession>A0A2N7JVR2</accession>
<keyword evidence="9" id="KW-0547">Nucleotide-binding</keyword>
<evidence type="ECO:0000256" key="12">
    <source>
        <dbReference type="ARBA" id="ARBA00022840"/>
    </source>
</evidence>
<keyword evidence="14 21" id="KW-1133">Transmembrane helix</keyword>
<dbReference type="Pfam" id="PF00072">
    <property type="entry name" value="Response_reg"/>
    <property type="match status" value="1"/>
</dbReference>
<comment type="caution">
    <text evidence="24">The sequence shown here is derived from an EMBL/GenBank/DDBJ whole genome shotgun (WGS) entry which is preliminary data.</text>
</comment>
<evidence type="ECO:0000256" key="4">
    <source>
        <dbReference type="ARBA" id="ARBA00022475"/>
    </source>
</evidence>
<keyword evidence="7" id="KW-0808">Transferase</keyword>
<dbReference type="Gene3D" id="1.10.287.130">
    <property type="match status" value="1"/>
</dbReference>
<feature type="transmembrane region" description="Helical" evidence="21">
    <location>
        <begin position="194"/>
        <end position="217"/>
    </location>
</feature>
<keyword evidence="6 19" id="KW-0597">Phosphoprotein</keyword>
<evidence type="ECO:0000256" key="2">
    <source>
        <dbReference type="ARBA" id="ARBA00004429"/>
    </source>
</evidence>
<evidence type="ECO:0000256" key="3">
    <source>
        <dbReference type="ARBA" id="ARBA00012438"/>
    </source>
</evidence>
<dbReference type="InterPro" id="IPR005467">
    <property type="entry name" value="His_kinase_dom"/>
</dbReference>
<evidence type="ECO:0000256" key="11">
    <source>
        <dbReference type="ARBA" id="ARBA00022801"/>
    </source>
</evidence>
<dbReference type="OrthoDB" id="8573961at2"/>
<dbReference type="InterPro" id="IPR003594">
    <property type="entry name" value="HATPase_dom"/>
</dbReference>
<keyword evidence="11" id="KW-0378">Hydrolase</keyword>
<keyword evidence="13" id="KW-0904">Protein phosphatase</keyword>
<evidence type="ECO:0000313" key="25">
    <source>
        <dbReference type="Proteomes" id="UP000235406"/>
    </source>
</evidence>
<dbReference type="PANTHER" id="PTHR43547:SF2">
    <property type="entry name" value="HYBRID SIGNAL TRANSDUCTION HISTIDINE KINASE C"/>
    <property type="match status" value="1"/>
</dbReference>
<evidence type="ECO:0000256" key="19">
    <source>
        <dbReference type="PROSITE-ProRule" id="PRU00169"/>
    </source>
</evidence>
<dbReference type="SMART" id="SM00448">
    <property type="entry name" value="REC"/>
    <property type="match status" value="1"/>
</dbReference>
<sequence length="881" mass="98758">MFDFGLEAIVYAKAITLLATVAIVVMWLLYYCYRLKLKNEAIAGTHHVAYIAYSVCIVAWISSNAYFHTDLLPELGASTAVLAAKFANLASFFAFAFAYYFSCQLAAEQRNGKVHVWQQAIFVTLTVYSFFINLSPGLTVEDVTIVGPSQFIIEFGPHTSYFFIGMISFVVLTLVNLVAMRANSNKLTLTKTSYMIAGILVFMLSTATIHLGMTFFLRDFSLTWLPPALSISEMLFVGYALLTSRFYSVKYLAYMSLNALLVCAILVIPFGAIFIPLTDDNQWLIAIPICALIGVTWHVLYKRVSRYASFFVYGNKKTPVQQILALEEDFKLSIDDAMRRLGSLLQIPEDKLRLVNSNYNETFYEDYLSTNKSVLVFDELSEELDYTAPAKSSIKALYEKMSSNNTALVMPLFGQGKSVTHLLVSSHKSNDQMFSNEEISALQTLLTRVQSTIEADRRIRQSRALANSIAHEMRNPLAQVQLHFEILKQHIDNQAPAKQILLDIENGQAAIQRGRQLIDIILREVSDSSPEHGPITMTSIHKAVDQAVSHYGFENEKIIERIRLPQHADFVAKLNETLFNFVIFNLIRNAIYYFDSYPDSQIEISTKAGSYENVLVFRDTGPGIDEAIAHKIFDDFFSYQKSGGSGLGLGYCQRVMRSFGGRVECKSKLGEFTEFHLYFPVVPNAPKADALRTPYFNDWKHNQPTEDKAEAETKSEKQTPSADNDPEPAPAPAPEPEKAQTVTPPASNHLAPTVLIVDDKEVQRTLVQMYLSRLGVNSLQAKNGENAVELFRTHQVDLILMDVQMPVMNGFDASQIIKARSPNTPIIALSGESGQRELDMISKLMDGRLEKPTSLDALQHVLDNWLKTETTPNASKEAESE</sequence>
<evidence type="ECO:0000256" key="6">
    <source>
        <dbReference type="ARBA" id="ARBA00022553"/>
    </source>
</evidence>
<dbReference type="GO" id="GO:0005524">
    <property type="term" value="F:ATP binding"/>
    <property type="evidence" value="ECO:0007669"/>
    <property type="project" value="UniProtKB-KW"/>
</dbReference>
<dbReference type="CDD" id="cd17546">
    <property type="entry name" value="REC_hyHK_CKI1_RcsC-like"/>
    <property type="match status" value="1"/>
</dbReference>
<evidence type="ECO:0000256" key="1">
    <source>
        <dbReference type="ARBA" id="ARBA00000085"/>
    </source>
</evidence>
<evidence type="ECO:0000256" key="10">
    <source>
        <dbReference type="ARBA" id="ARBA00022777"/>
    </source>
</evidence>
<dbReference type="EC" id="2.7.13.3" evidence="3"/>
<evidence type="ECO:0000256" key="17">
    <source>
        <dbReference type="ARBA" id="ARBA00058899"/>
    </source>
</evidence>
<keyword evidence="10 24" id="KW-0418">Kinase</keyword>
<comment type="subcellular location">
    <subcellularLocation>
        <location evidence="2">Cell inner membrane</location>
        <topology evidence="2">Multi-pass membrane protein</topology>
    </subcellularLocation>
</comment>
<evidence type="ECO:0000256" key="7">
    <source>
        <dbReference type="ARBA" id="ARBA00022679"/>
    </source>
</evidence>
<dbReference type="AlphaFoldDB" id="A0A2N7JVR2"/>
<evidence type="ECO:0000313" key="24">
    <source>
        <dbReference type="EMBL" id="PMM63741.1"/>
    </source>
</evidence>
<keyword evidence="4" id="KW-1003">Cell membrane</keyword>
<evidence type="ECO:0000256" key="13">
    <source>
        <dbReference type="ARBA" id="ARBA00022912"/>
    </source>
</evidence>
<dbReference type="PROSITE" id="PS50109">
    <property type="entry name" value="HIS_KIN"/>
    <property type="match status" value="1"/>
</dbReference>
<dbReference type="FunFam" id="3.30.565.10:FF:000168">
    <property type="entry name" value="Autoinducer 1 sensor kinase/phosphatase LuxN"/>
    <property type="match status" value="1"/>
</dbReference>
<dbReference type="Pfam" id="PF02518">
    <property type="entry name" value="HATPase_c"/>
    <property type="match status" value="1"/>
</dbReference>
<feature type="transmembrane region" description="Helical" evidence="21">
    <location>
        <begin position="223"/>
        <end position="242"/>
    </location>
</feature>
<reference evidence="25" key="1">
    <citation type="submission" date="2016-07" db="EMBL/GenBank/DDBJ databases">
        <title>Nontailed viruses are major unrecognized killers of bacteria in the ocean.</title>
        <authorList>
            <person name="Kauffman K."/>
            <person name="Hussain F."/>
            <person name="Yang J."/>
            <person name="Arevalo P."/>
            <person name="Brown J."/>
            <person name="Cutler M."/>
            <person name="Kelly L."/>
            <person name="Polz M.F."/>
        </authorList>
    </citation>
    <scope>NUCLEOTIDE SEQUENCE [LARGE SCALE GENOMIC DNA]</scope>
    <source>
        <strain evidence="25">10N.261.46.F8</strain>
    </source>
</reference>
<protein>
    <recommendedName>
        <fullName evidence="18">Autoinducer 1 sensor kinase/phosphatase LuxN</fullName>
        <ecNumber evidence="3">2.7.13.3</ecNumber>
    </recommendedName>
</protein>
<dbReference type="NCBIfam" id="NF041945">
    <property type="entry name" value="LuxN_Vibrio"/>
    <property type="match status" value="1"/>
</dbReference>
<dbReference type="InterPro" id="IPR036097">
    <property type="entry name" value="HisK_dim/P_sf"/>
</dbReference>
<gene>
    <name evidence="24" type="ORF">BCT49_17035</name>
</gene>
<evidence type="ECO:0000256" key="16">
    <source>
        <dbReference type="ARBA" id="ARBA00023136"/>
    </source>
</evidence>
<evidence type="ECO:0000259" key="22">
    <source>
        <dbReference type="PROSITE" id="PS50109"/>
    </source>
</evidence>
<dbReference type="InterPro" id="IPR004358">
    <property type="entry name" value="Sig_transdc_His_kin-like_C"/>
</dbReference>
<keyword evidence="8 21" id="KW-0812">Transmembrane</keyword>
<dbReference type="SUPFAM" id="SSF52172">
    <property type="entry name" value="CheY-like"/>
    <property type="match status" value="1"/>
</dbReference>
<dbReference type="PROSITE" id="PS50110">
    <property type="entry name" value="RESPONSE_REGULATORY"/>
    <property type="match status" value="1"/>
</dbReference>
<keyword evidence="16 21" id="KW-0472">Membrane</keyword>
<feature type="transmembrane region" description="Helical" evidence="21">
    <location>
        <begin position="254"/>
        <end position="277"/>
    </location>
</feature>
<feature type="domain" description="Histidine kinase" evidence="22">
    <location>
        <begin position="468"/>
        <end position="683"/>
    </location>
</feature>
<dbReference type="RefSeq" id="WP_102438213.1">
    <property type="nucleotide sequence ID" value="NZ_CAWNVI010000168.1"/>
</dbReference>
<comment type="catalytic activity">
    <reaction evidence="1">
        <text>ATP + protein L-histidine = ADP + protein N-phospho-L-histidine.</text>
        <dbReference type="EC" id="2.7.13.3"/>
    </reaction>
</comment>
<dbReference type="SUPFAM" id="SSF55874">
    <property type="entry name" value="ATPase domain of HSP90 chaperone/DNA topoisomerase II/histidine kinase"/>
    <property type="match status" value="1"/>
</dbReference>
<dbReference type="GO" id="GO:0005886">
    <property type="term" value="C:plasma membrane"/>
    <property type="evidence" value="ECO:0007669"/>
    <property type="project" value="UniProtKB-SubCell"/>
</dbReference>
<evidence type="ECO:0000259" key="23">
    <source>
        <dbReference type="PROSITE" id="PS50110"/>
    </source>
</evidence>
<feature type="region of interest" description="Disordered" evidence="20">
    <location>
        <begin position="697"/>
        <end position="747"/>
    </location>
</feature>
<evidence type="ECO:0000256" key="21">
    <source>
        <dbReference type="SAM" id="Phobius"/>
    </source>
</evidence>
<dbReference type="PANTHER" id="PTHR43547">
    <property type="entry name" value="TWO-COMPONENT HISTIDINE KINASE"/>
    <property type="match status" value="1"/>
</dbReference>
<feature type="modified residue" description="4-aspartylphosphate" evidence="19">
    <location>
        <position position="802"/>
    </location>
</feature>
<dbReference type="Proteomes" id="UP000235406">
    <property type="component" value="Unassembled WGS sequence"/>
</dbReference>
<name>A0A2N7JVR2_9VIBR</name>
<feature type="domain" description="Response regulatory" evidence="23">
    <location>
        <begin position="753"/>
        <end position="866"/>
    </location>
</feature>
<comment type="function">
    <text evidence="17">At low cell density, in the absence of AI-1 (autoinducer 1), LuxN has a kinase activity and autophosphorylates on His-471. The phosphoryl group is then transferred on Asp-771 of the response regulator domain. The phosphoryl group is transferred to LuxU, and ultimately to LuxO. At high cell density, in the presence of AI-1, the kinase activity is inactivated, and the response regulator domain has a phosphatase activity. LuxN phosphatase acts on itself. As LuxU could function to establish an equilibrium between the aspartyl-phosphate of LuxN and the aspartyl-phosphate of LuxO, LuxU transfers phosphate from LuxO to LuxN and finally phosphate is drained from the system.</text>
</comment>
<feature type="transmembrane region" description="Helical" evidence="21">
    <location>
        <begin position="45"/>
        <end position="67"/>
    </location>
</feature>
<dbReference type="CDD" id="cd00075">
    <property type="entry name" value="HATPase"/>
    <property type="match status" value="1"/>
</dbReference>
<evidence type="ECO:0000256" key="14">
    <source>
        <dbReference type="ARBA" id="ARBA00022989"/>
    </source>
</evidence>
<feature type="transmembrane region" description="Helical" evidence="21">
    <location>
        <begin position="160"/>
        <end position="182"/>
    </location>
</feature>
<keyword evidence="12" id="KW-0067">ATP-binding</keyword>
<feature type="transmembrane region" description="Helical" evidence="21">
    <location>
        <begin position="79"/>
        <end position="101"/>
    </location>
</feature>
<keyword evidence="5" id="KW-0997">Cell inner membrane</keyword>
<dbReference type="InterPro" id="IPR003661">
    <property type="entry name" value="HisK_dim/P_dom"/>
</dbReference>
<keyword evidence="15" id="KW-0902">Two-component regulatory system</keyword>
<dbReference type="Gene3D" id="3.30.565.10">
    <property type="entry name" value="Histidine kinase-like ATPase, C-terminal domain"/>
    <property type="match status" value="1"/>
</dbReference>
<dbReference type="InterPro" id="IPR011006">
    <property type="entry name" value="CheY-like_superfamily"/>
</dbReference>
<dbReference type="InterPro" id="IPR001789">
    <property type="entry name" value="Sig_transdc_resp-reg_receiver"/>
</dbReference>
<dbReference type="GO" id="GO:0004721">
    <property type="term" value="F:phosphoprotein phosphatase activity"/>
    <property type="evidence" value="ECO:0007669"/>
    <property type="project" value="UniProtKB-KW"/>
</dbReference>
<evidence type="ECO:0000256" key="20">
    <source>
        <dbReference type="SAM" id="MobiDB-lite"/>
    </source>
</evidence>
<evidence type="ECO:0000256" key="9">
    <source>
        <dbReference type="ARBA" id="ARBA00022741"/>
    </source>
</evidence>
<dbReference type="SMART" id="SM00387">
    <property type="entry name" value="HATPase_c"/>
    <property type="match status" value="1"/>
</dbReference>
<evidence type="ECO:0000256" key="15">
    <source>
        <dbReference type="ARBA" id="ARBA00023012"/>
    </source>
</evidence>
<dbReference type="GO" id="GO:0000155">
    <property type="term" value="F:phosphorelay sensor kinase activity"/>
    <property type="evidence" value="ECO:0007669"/>
    <property type="project" value="InterPro"/>
</dbReference>
<dbReference type="InterPro" id="IPR036890">
    <property type="entry name" value="HATPase_C_sf"/>
</dbReference>
<proteinExistence type="predicted"/>
<feature type="transmembrane region" description="Helical" evidence="21">
    <location>
        <begin position="12"/>
        <end position="33"/>
    </location>
</feature>